<evidence type="ECO:0000256" key="5">
    <source>
        <dbReference type="ARBA" id="ARBA00022553"/>
    </source>
</evidence>
<dbReference type="Gene3D" id="3.40.50.1580">
    <property type="entry name" value="Nucleoside phosphorylase domain"/>
    <property type="match status" value="1"/>
</dbReference>
<dbReference type="PANTHER" id="PTHR11904:SF9">
    <property type="entry name" value="PURINE NUCLEOSIDE PHOSPHORYLASE-RELATED"/>
    <property type="match status" value="1"/>
</dbReference>
<feature type="domain" description="Nucleoside phosphorylase" evidence="15">
    <location>
        <begin position="84"/>
        <end position="337"/>
    </location>
</feature>
<feature type="region of interest" description="Disordered" evidence="14">
    <location>
        <begin position="33"/>
        <end position="57"/>
    </location>
</feature>
<accession>A0A914C905</accession>
<dbReference type="PANTHER" id="PTHR11904">
    <property type="entry name" value="METHYLTHIOADENOSINE/PURINE NUCLEOSIDE PHOSPHORYLASE"/>
    <property type="match status" value="1"/>
</dbReference>
<evidence type="ECO:0000256" key="3">
    <source>
        <dbReference type="ARBA" id="ARBA00011886"/>
    </source>
</evidence>
<evidence type="ECO:0000256" key="6">
    <source>
        <dbReference type="ARBA" id="ARBA00022676"/>
    </source>
</evidence>
<proteinExistence type="inferred from homology"/>
<evidence type="ECO:0000259" key="15">
    <source>
        <dbReference type="Pfam" id="PF01048"/>
    </source>
</evidence>
<keyword evidence="6" id="KW-0328">Glycosyltransferase</keyword>
<evidence type="ECO:0000256" key="14">
    <source>
        <dbReference type="SAM" id="MobiDB-lite"/>
    </source>
</evidence>
<comment type="catalytic activity">
    <reaction evidence="11">
        <text>guanosine + phosphate = alpha-D-ribose 1-phosphate + guanine</text>
        <dbReference type="Rhea" id="RHEA:13233"/>
        <dbReference type="ChEBI" id="CHEBI:16235"/>
        <dbReference type="ChEBI" id="CHEBI:16750"/>
        <dbReference type="ChEBI" id="CHEBI:43474"/>
        <dbReference type="ChEBI" id="CHEBI:57720"/>
        <dbReference type="EC" id="2.4.2.1"/>
    </reaction>
</comment>
<evidence type="ECO:0000256" key="7">
    <source>
        <dbReference type="ARBA" id="ARBA00022679"/>
    </source>
</evidence>
<evidence type="ECO:0000256" key="2">
    <source>
        <dbReference type="ARBA" id="ARBA00006751"/>
    </source>
</evidence>
<dbReference type="NCBIfam" id="TIGR01700">
    <property type="entry name" value="PNPH"/>
    <property type="match status" value="1"/>
</dbReference>
<evidence type="ECO:0000313" key="17">
    <source>
        <dbReference type="WBParaSite" id="ACRNAN_Path_580.g2182.t1"/>
    </source>
</evidence>
<dbReference type="InterPro" id="IPR011268">
    <property type="entry name" value="Purine_phosphorylase"/>
</dbReference>
<dbReference type="InterPro" id="IPR035994">
    <property type="entry name" value="Nucleoside_phosphorylase_sf"/>
</dbReference>
<dbReference type="EC" id="2.4.2.1" evidence="3"/>
<comment type="catalytic activity">
    <reaction evidence="10">
        <text>2'-deoxyinosine + phosphate = 2-deoxy-alpha-D-ribose 1-phosphate + hypoxanthine</text>
        <dbReference type="Rhea" id="RHEA:27750"/>
        <dbReference type="ChEBI" id="CHEBI:17368"/>
        <dbReference type="ChEBI" id="CHEBI:28997"/>
        <dbReference type="ChEBI" id="CHEBI:43474"/>
        <dbReference type="ChEBI" id="CHEBI:57259"/>
        <dbReference type="EC" id="2.4.2.1"/>
    </reaction>
</comment>
<organism evidence="16 17">
    <name type="scientific">Acrobeloides nanus</name>
    <dbReference type="NCBI Taxonomy" id="290746"/>
    <lineage>
        <taxon>Eukaryota</taxon>
        <taxon>Metazoa</taxon>
        <taxon>Ecdysozoa</taxon>
        <taxon>Nematoda</taxon>
        <taxon>Chromadorea</taxon>
        <taxon>Rhabditida</taxon>
        <taxon>Tylenchina</taxon>
        <taxon>Cephalobomorpha</taxon>
        <taxon>Cephaloboidea</taxon>
        <taxon>Cephalobidae</taxon>
        <taxon>Acrobeloides</taxon>
    </lineage>
</organism>
<protein>
    <recommendedName>
        <fullName evidence="4">Purine nucleoside phosphorylase</fullName>
        <ecNumber evidence="3">2.4.2.1</ecNumber>
    </recommendedName>
    <alternativeName>
        <fullName evidence="13">Inosine phosphorylase</fullName>
    </alternativeName>
    <alternativeName>
        <fullName evidence="12">Inosine-guanosine phosphorylase</fullName>
    </alternativeName>
</protein>
<dbReference type="AlphaFoldDB" id="A0A914C905"/>
<evidence type="ECO:0000256" key="9">
    <source>
        <dbReference type="ARBA" id="ARBA00023929"/>
    </source>
</evidence>
<dbReference type="NCBIfam" id="NF006054">
    <property type="entry name" value="PRK08202.1"/>
    <property type="match status" value="1"/>
</dbReference>
<dbReference type="Proteomes" id="UP000887540">
    <property type="component" value="Unplaced"/>
</dbReference>
<evidence type="ECO:0000256" key="10">
    <source>
        <dbReference type="ARBA" id="ARBA00023950"/>
    </source>
</evidence>
<keyword evidence="7" id="KW-0808">Transferase</keyword>
<comment type="pathway">
    <text evidence="1">Purine metabolism; purine nucleoside salvage.</text>
</comment>
<evidence type="ECO:0000256" key="11">
    <source>
        <dbReference type="ARBA" id="ARBA00023970"/>
    </source>
</evidence>
<evidence type="ECO:0000256" key="1">
    <source>
        <dbReference type="ARBA" id="ARBA00005058"/>
    </source>
</evidence>
<dbReference type="CDD" id="cd09009">
    <property type="entry name" value="PNP-EcPNPII_like"/>
    <property type="match status" value="1"/>
</dbReference>
<dbReference type="Pfam" id="PF01048">
    <property type="entry name" value="PNP_UDP_1"/>
    <property type="match status" value="1"/>
</dbReference>
<evidence type="ECO:0000256" key="8">
    <source>
        <dbReference type="ARBA" id="ARBA00023918"/>
    </source>
</evidence>
<feature type="compositionally biased region" description="Basic and acidic residues" evidence="14">
    <location>
        <begin position="37"/>
        <end position="49"/>
    </location>
</feature>
<dbReference type="SUPFAM" id="SSF53167">
    <property type="entry name" value="Purine and uridine phosphorylases"/>
    <property type="match status" value="1"/>
</dbReference>
<dbReference type="GO" id="GO:0009116">
    <property type="term" value="P:nucleoside metabolic process"/>
    <property type="evidence" value="ECO:0007669"/>
    <property type="project" value="InterPro"/>
</dbReference>
<comment type="similarity">
    <text evidence="2">Belongs to the PNP/MTAP phosphorylase family.</text>
</comment>
<keyword evidence="5" id="KW-0597">Phosphoprotein</keyword>
<evidence type="ECO:0000256" key="13">
    <source>
        <dbReference type="ARBA" id="ARBA00033072"/>
    </source>
</evidence>
<sequence length="339" mass="37068">MSGENLIMSSVNGVSSIRPEIALNGLANGLKSNGINGHHEHTNGVDHKHANGHKHATVDPRNYDDIIRLAEVIRNMVDLKESPTIGVICGSGLGDLADLLVDKQVVPYTKIPGFPQTSVVGHKGNLVFGYLSGKYVMCLQGRFHPYEHDMDLVLCTMPVRIMHHLGVKTMIVSNAAGGINHKFNYGDLMIIKDHVFMPGLVGFSPLVGLNDPRFGARFVSVHDAYDKQLRNMARRIADEEDIRAHEGIYVMSGGPQYESPAEVKLYKVLGADALGMSTCHEVTVARQCGIRVFGFSLITNIGNDDADTSVEVSHEEVLETAKEASVRACRFVSRIVENL</sequence>
<dbReference type="InterPro" id="IPR011270">
    <property type="entry name" value="Pur_Nuc_Pase_Ino/Guo-sp"/>
</dbReference>
<comment type="catalytic activity">
    <reaction evidence="8">
        <text>inosine + phosphate = alpha-D-ribose 1-phosphate + hypoxanthine</text>
        <dbReference type="Rhea" id="RHEA:27646"/>
        <dbReference type="ChEBI" id="CHEBI:17368"/>
        <dbReference type="ChEBI" id="CHEBI:17596"/>
        <dbReference type="ChEBI" id="CHEBI:43474"/>
        <dbReference type="ChEBI" id="CHEBI:57720"/>
        <dbReference type="EC" id="2.4.2.1"/>
    </reaction>
</comment>
<dbReference type="InterPro" id="IPR000845">
    <property type="entry name" value="Nucleoside_phosphorylase_d"/>
</dbReference>
<reference evidence="17" key="1">
    <citation type="submission" date="2022-11" db="UniProtKB">
        <authorList>
            <consortium name="WormBaseParasite"/>
        </authorList>
    </citation>
    <scope>IDENTIFICATION</scope>
</reference>
<evidence type="ECO:0000256" key="12">
    <source>
        <dbReference type="ARBA" id="ARBA00031036"/>
    </source>
</evidence>
<comment type="catalytic activity">
    <reaction evidence="9">
        <text>2'-deoxyguanosine + phosphate = 2-deoxy-alpha-D-ribose 1-phosphate + guanine</text>
        <dbReference type="Rhea" id="RHEA:27738"/>
        <dbReference type="ChEBI" id="CHEBI:16235"/>
        <dbReference type="ChEBI" id="CHEBI:17172"/>
        <dbReference type="ChEBI" id="CHEBI:43474"/>
        <dbReference type="ChEBI" id="CHEBI:57259"/>
        <dbReference type="EC" id="2.4.2.1"/>
    </reaction>
</comment>
<evidence type="ECO:0000256" key="4">
    <source>
        <dbReference type="ARBA" id="ARBA00013834"/>
    </source>
</evidence>
<dbReference type="NCBIfam" id="TIGR01697">
    <property type="entry name" value="PNPH-PUNA-XAPA"/>
    <property type="match status" value="1"/>
</dbReference>
<evidence type="ECO:0000313" key="16">
    <source>
        <dbReference type="Proteomes" id="UP000887540"/>
    </source>
</evidence>
<name>A0A914C905_9BILA</name>
<dbReference type="WBParaSite" id="ACRNAN_Path_580.g2182.t1">
    <property type="protein sequence ID" value="ACRNAN_Path_580.g2182.t1"/>
    <property type="gene ID" value="ACRNAN_Path_580.g2182"/>
</dbReference>
<dbReference type="GO" id="GO:0004731">
    <property type="term" value="F:purine-nucleoside phosphorylase activity"/>
    <property type="evidence" value="ECO:0007669"/>
    <property type="project" value="UniProtKB-EC"/>
</dbReference>
<dbReference type="FunFam" id="3.40.50.1580:FF:000010">
    <property type="entry name" value="Purine nucleoside phosphorylase"/>
    <property type="match status" value="1"/>
</dbReference>
<dbReference type="GO" id="GO:0005737">
    <property type="term" value="C:cytoplasm"/>
    <property type="evidence" value="ECO:0007669"/>
    <property type="project" value="TreeGrafter"/>
</dbReference>
<keyword evidence="16" id="KW-1185">Reference proteome</keyword>